<dbReference type="AlphaFoldDB" id="A0ABD3R6Q2"/>
<gene>
    <name evidence="1" type="ORF">ACJIZ3_000282</name>
</gene>
<keyword evidence="2" id="KW-1185">Reference proteome</keyword>
<reference evidence="1 2" key="1">
    <citation type="submission" date="2024-12" db="EMBL/GenBank/DDBJ databases">
        <title>The unique morphological basis and parallel evolutionary history of personate flowers in Penstemon.</title>
        <authorList>
            <person name="Depatie T.H."/>
            <person name="Wessinger C.A."/>
        </authorList>
    </citation>
    <scope>NUCLEOTIDE SEQUENCE [LARGE SCALE GENOMIC DNA]</scope>
    <source>
        <strain evidence="1">WTNN_2</strain>
        <tissue evidence="1">Leaf</tissue>
    </source>
</reference>
<evidence type="ECO:0000313" key="2">
    <source>
        <dbReference type="Proteomes" id="UP001634393"/>
    </source>
</evidence>
<dbReference type="Proteomes" id="UP001634393">
    <property type="component" value="Unassembled WGS sequence"/>
</dbReference>
<dbReference type="EMBL" id="JBJXBP010000374">
    <property type="protein sequence ID" value="KAL3808274.1"/>
    <property type="molecule type" value="Genomic_DNA"/>
</dbReference>
<organism evidence="1 2">
    <name type="scientific">Penstemon smallii</name>
    <dbReference type="NCBI Taxonomy" id="265156"/>
    <lineage>
        <taxon>Eukaryota</taxon>
        <taxon>Viridiplantae</taxon>
        <taxon>Streptophyta</taxon>
        <taxon>Embryophyta</taxon>
        <taxon>Tracheophyta</taxon>
        <taxon>Spermatophyta</taxon>
        <taxon>Magnoliopsida</taxon>
        <taxon>eudicotyledons</taxon>
        <taxon>Gunneridae</taxon>
        <taxon>Pentapetalae</taxon>
        <taxon>asterids</taxon>
        <taxon>lamiids</taxon>
        <taxon>Lamiales</taxon>
        <taxon>Plantaginaceae</taxon>
        <taxon>Cheloneae</taxon>
        <taxon>Penstemon</taxon>
    </lineage>
</organism>
<comment type="caution">
    <text evidence="1">The sequence shown here is derived from an EMBL/GenBank/DDBJ whole genome shotgun (WGS) entry which is preliminary data.</text>
</comment>
<sequence>MVDLKRLLREIGNINNTCGRHLEGKQAEFFRVLILLRATFIVDYNVPLRKMKITRTMLRIFRDRPFISIFETKKIVAYKHALYKPLANGR</sequence>
<evidence type="ECO:0000313" key="1">
    <source>
        <dbReference type="EMBL" id="KAL3808274.1"/>
    </source>
</evidence>
<proteinExistence type="predicted"/>
<protein>
    <submittedName>
        <fullName evidence="1">Uncharacterized protein</fullName>
    </submittedName>
</protein>
<accession>A0ABD3R6Q2</accession>
<name>A0ABD3R6Q2_9LAMI</name>